<keyword evidence="4" id="KW-1185">Reference proteome</keyword>
<comment type="caution">
    <text evidence="3">The sequence shown here is derived from an EMBL/GenBank/DDBJ whole genome shotgun (WGS) entry which is preliminary data.</text>
</comment>
<reference evidence="3" key="1">
    <citation type="journal article" date="2020" name="Stud. Mycol.">
        <title>101 Dothideomycetes genomes: a test case for predicting lifestyles and emergence of pathogens.</title>
        <authorList>
            <person name="Haridas S."/>
            <person name="Albert R."/>
            <person name="Binder M."/>
            <person name="Bloem J."/>
            <person name="Labutti K."/>
            <person name="Salamov A."/>
            <person name="Andreopoulos B."/>
            <person name="Baker S."/>
            <person name="Barry K."/>
            <person name="Bills G."/>
            <person name="Bluhm B."/>
            <person name="Cannon C."/>
            <person name="Castanera R."/>
            <person name="Culley D."/>
            <person name="Daum C."/>
            <person name="Ezra D."/>
            <person name="Gonzalez J."/>
            <person name="Henrissat B."/>
            <person name="Kuo A."/>
            <person name="Liang C."/>
            <person name="Lipzen A."/>
            <person name="Lutzoni F."/>
            <person name="Magnuson J."/>
            <person name="Mondo S."/>
            <person name="Nolan M."/>
            <person name="Ohm R."/>
            <person name="Pangilinan J."/>
            <person name="Park H.-J."/>
            <person name="Ramirez L."/>
            <person name="Alfaro M."/>
            <person name="Sun H."/>
            <person name="Tritt A."/>
            <person name="Yoshinaga Y."/>
            <person name="Zwiers L.-H."/>
            <person name="Turgeon B."/>
            <person name="Goodwin S."/>
            <person name="Spatafora J."/>
            <person name="Crous P."/>
            <person name="Grigoriev I."/>
        </authorList>
    </citation>
    <scope>NUCLEOTIDE SEQUENCE</scope>
    <source>
        <strain evidence="3">ATCC 74209</strain>
    </source>
</reference>
<dbReference type="EMBL" id="ML994007">
    <property type="protein sequence ID" value="KAF2200740.1"/>
    <property type="molecule type" value="Genomic_DNA"/>
</dbReference>
<dbReference type="Proteomes" id="UP000799536">
    <property type="component" value="Unassembled WGS sequence"/>
</dbReference>
<feature type="region of interest" description="Disordered" evidence="1">
    <location>
        <begin position="1"/>
        <end position="34"/>
    </location>
</feature>
<dbReference type="Pfam" id="PF11274">
    <property type="entry name" value="DUF3074"/>
    <property type="match status" value="1"/>
</dbReference>
<dbReference type="OrthoDB" id="6423603at2759"/>
<gene>
    <name evidence="3" type="ORF">GQ43DRAFT_481300</name>
</gene>
<evidence type="ECO:0000259" key="2">
    <source>
        <dbReference type="Pfam" id="PF11274"/>
    </source>
</evidence>
<evidence type="ECO:0000313" key="4">
    <source>
        <dbReference type="Proteomes" id="UP000799536"/>
    </source>
</evidence>
<sequence length="364" mass="41499">MNKPSVTAVMSRTSPLHTEASDNEQPSDNGKPTKRCHTAYLRLCEWSVNDIPLHDDVKDVQQQSALRLRDFLVEVLTEASTGTFDDVRTYQKRKKGFRFGDKNQYPKVTTYTKHIDGETWAARSSIHTSEYRAEATWDDFYRGLKVRHSQNERAYTEDIFDANTILAWDTEELEDAVKGTGWCGVTMEVNEIFHRLSFPLHNRVFTSLVLTAQKCDKDQFYIVQLPLLPLLSSPSSSSSSSSSSSPSSSNPIPSKSHLLPRPSRPCPSLTSTSASIFEYHTFHPTGDQKRHLHKPVIAGRYTSVERVTKMQVRGKEEIEWVMATASDARGVLPRWLQRGFVPRKIAMDVPWFLDWVTRVRFSAQ</sequence>
<protein>
    <recommendedName>
        <fullName evidence="2">DUF3074 domain-containing protein</fullName>
    </recommendedName>
</protein>
<name>A0A9P4JKC8_9PLEO</name>
<evidence type="ECO:0000313" key="3">
    <source>
        <dbReference type="EMBL" id="KAF2200740.1"/>
    </source>
</evidence>
<dbReference type="PANTHER" id="PTHR40370:SF1">
    <property type="entry name" value="DUF3074 DOMAIN-CONTAINING PROTEIN"/>
    <property type="match status" value="1"/>
</dbReference>
<organism evidence="3 4">
    <name type="scientific">Delitschia confertaspora ATCC 74209</name>
    <dbReference type="NCBI Taxonomy" id="1513339"/>
    <lineage>
        <taxon>Eukaryota</taxon>
        <taxon>Fungi</taxon>
        <taxon>Dikarya</taxon>
        <taxon>Ascomycota</taxon>
        <taxon>Pezizomycotina</taxon>
        <taxon>Dothideomycetes</taxon>
        <taxon>Pleosporomycetidae</taxon>
        <taxon>Pleosporales</taxon>
        <taxon>Delitschiaceae</taxon>
        <taxon>Delitschia</taxon>
    </lineage>
</organism>
<evidence type="ECO:0000256" key="1">
    <source>
        <dbReference type="SAM" id="MobiDB-lite"/>
    </source>
</evidence>
<dbReference type="AlphaFoldDB" id="A0A9P4JKC8"/>
<dbReference type="PANTHER" id="PTHR40370">
    <property type="entry name" value="EXPRESSED PROTEIN"/>
    <property type="match status" value="1"/>
</dbReference>
<accession>A0A9P4JKC8</accession>
<dbReference type="InterPro" id="IPR024500">
    <property type="entry name" value="DUF3074"/>
</dbReference>
<feature type="domain" description="DUF3074" evidence="2">
    <location>
        <begin position="120"/>
        <end position="356"/>
    </location>
</feature>
<feature type="compositionally biased region" description="Polar residues" evidence="1">
    <location>
        <begin position="1"/>
        <end position="16"/>
    </location>
</feature>
<feature type="region of interest" description="Disordered" evidence="1">
    <location>
        <begin position="236"/>
        <end position="269"/>
    </location>
</feature>
<proteinExistence type="predicted"/>